<dbReference type="PATRIC" id="fig|927704.6.peg.3140"/>
<dbReference type="PANTHER" id="PTHR37478">
    <property type="match status" value="1"/>
</dbReference>
<reference evidence="3 4" key="1">
    <citation type="submission" date="2011-10" db="EMBL/GenBank/DDBJ databases">
        <title>Whole genome sequence of Selenomonas ruminantium subsp. lactilytica TAM6421.</title>
        <authorList>
            <person name="Oguchi A."/>
            <person name="Ankai A."/>
            <person name="Kaneko J."/>
            <person name="Yamada-Narita S."/>
            <person name="Fukui S."/>
            <person name="Takahashi M."/>
            <person name="Onodera T."/>
            <person name="Kojima S."/>
            <person name="Fushimi T."/>
            <person name="Abe N."/>
            <person name="Kamio Y."/>
            <person name="Yamazaki S."/>
            <person name="Fujita N."/>
        </authorList>
    </citation>
    <scope>NUCLEOTIDE SEQUENCE [LARGE SCALE GENOMIC DNA]</scope>
    <source>
        <strain evidence="4">NBRC 103574 / TAM6421</strain>
        <plasmid evidence="3 4">pSRC1</plasmid>
    </source>
</reference>
<dbReference type="OrthoDB" id="280278at2"/>
<dbReference type="SUPFAM" id="SSF53146">
    <property type="entry name" value="Nitrogenase accessory factor-like"/>
    <property type="match status" value="1"/>
</dbReference>
<protein>
    <recommendedName>
        <fullName evidence="2">Dinitrogenase iron-molybdenum cofactor biosynthesis domain-containing protein</fullName>
    </recommendedName>
</protein>
<dbReference type="PANTHER" id="PTHR37478:SF2">
    <property type="entry name" value="UPF0251 PROTEIN TK0562"/>
    <property type="match status" value="1"/>
</dbReference>
<dbReference type="EMBL" id="AP012299">
    <property type="protein sequence ID" value="BAL85021.1"/>
    <property type="molecule type" value="Genomic_DNA"/>
</dbReference>
<dbReference type="Gene3D" id="3.30.420.130">
    <property type="entry name" value="Dinitrogenase iron-molybdenum cofactor biosynthesis domain"/>
    <property type="match status" value="1"/>
</dbReference>
<dbReference type="CDD" id="cd00851">
    <property type="entry name" value="MTH1175"/>
    <property type="match status" value="1"/>
</dbReference>
<dbReference type="InterPro" id="IPR036105">
    <property type="entry name" value="DiNase_FeMo-co_biosyn_sf"/>
</dbReference>
<dbReference type="SUPFAM" id="SSF88659">
    <property type="entry name" value="Sigma3 and sigma4 domains of RNA polymerase sigma factors"/>
    <property type="match status" value="1"/>
</dbReference>
<dbReference type="AlphaFoldDB" id="I0GW84"/>
<dbReference type="InterPro" id="IPR033913">
    <property type="entry name" value="MTH1175_dom"/>
</dbReference>
<dbReference type="InterPro" id="IPR003731">
    <property type="entry name" value="Di-Nase_FeMo-co_biosynth"/>
</dbReference>
<keyword evidence="3" id="KW-0614">Plasmid</keyword>
<accession>I0GW84</accession>
<evidence type="ECO:0000256" key="1">
    <source>
        <dbReference type="ARBA" id="ARBA00009350"/>
    </source>
</evidence>
<gene>
    <name evidence="3" type="ordered locus">SELR_pSRC102140</name>
</gene>
<comment type="similarity">
    <text evidence="1">Belongs to the UPF0251 family.</text>
</comment>
<evidence type="ECO:0000259" key="2">
    <source>
        <dbReference type="Pfam" id="PF02579"/>
    </source>
</evidence>
<dbReference type="RefSeq" id="WP_014431230.1">
    <property type="nucleotide sequence ID" value="NC_017078.1"/>
</dbReference>
<evidence type="ECO:0000313" key="3">
    <source>
        <dbReference type="EMBL" id="BAL85021.1"/>
    </source>
</evidence>
<dbReference type="KEGG" id="sri:SELR_pSRC102140"/>
<name>I0GW84_SELRL</name>
<dbReference type="InterPro" id="IPR002852">
    <property type="entry name" value="UPF0251"/>
</dbReference>
<feature type="domain" description="Dinitrogenase iron-molybdenum cofactor biosynthesis" evidence="2">
    <location>
        <begin position="125"/>
        <end position="212"/>
    </location>
</feature>
<proteinExistence type="inferred from homology"/>
<dbReference type="Proteomes" id="UP000007887">
    <property type="component" value="Plasmid pSRC1"/>
</dbReference>
<dbReference type="HOGENOM" id="CLU_071826_1_0_9"/>
<dbReference type="Pfam" id="PF02579">
    <property type="entry name" value="Nitro_FeMo-Co"/>
    <property type="match status" value="1"/>
</dbReference>
<dbReference type="Pfam" id="PF02001">
    <property type="entry name" value="DUF134"/>
    <property type="match status" value="1"/>
</dbReference>
<dbReference type="InterPro" id="IPR013324">
    <property type="entry name" value="RNA_pol_sigma_r3/r4-like"/>
</dbReference>
<organism evidence="3 4">
    <name type="scientific">Selenomonas ruminantium subsp. lactilytica (strain NBRC 103574 / TAM6421)</name>
    <dbReference type="NCBI Taxonomy" id="927704"/>
    <lineage>
        <taxon>Bacteria</taxon>
        <taxon>Bacillati</taxon>
        <taxon>Bacillota</taxon>
        <taxon>Negativicutes</taxon>
        <taxon>Selenomonadales</taxon>
        <taxon>Selenomonadaceae</taxon>
        <taxon>Selenomonas</taxon>
    </lineage>
</organism>
<evidence type="ECO:0000313" key="4">
    <source>
        <dbReference type="Proteomes" id="UP000007887"/>
    </source>
</evidence>
<sequence>MSRPLKKRRVSALPPCTHFVPQEGEDTPAVIISLEEYECIRLLDYLGMTQEECAKQMGVARTTVQALYLAARKRMAGCLVEGRPLVISGGNFELCPACQHSPHPVRLSMQKGSNSPMKLAVTYDNGQIFQHFGHTETFKVYTIEDNAVKESHILSSNGVGHGALATLLQEEDINTLICGGIGGGAQNALAQAGITLYGGVQGDADAAVNDFLAGKLAYDPAVHCDHHGHGHGEGHSCGGHGHGCGGHGHGCH</sequence>
<geneLocation type="plasmid" evidence="3 4">
    <name>pSRC1</name>
</geneLocation>